<evidence type="ECO:0000256" key="4">
    <source>
        <dbReference type="PROSITE-ProRule" id="PRU00335"/>
    </source>
</evidence>
<feature type="DNA-binding region" description="H-T-H motif" evidence="4">
    <location>
        <begin position="28"/>
        <end position="47"/>
    </location>
</feature>
<comment type="caution">
    <text evidence="6">The sequence shown here is derived from an EMBL/GenBank/DDBJ whole genome shotgun (WGS) entry which is preliminary data.</text>
</comment>
<evidence type="ECO:0000256" key="2">
    <source>
        <dbReference type="ARBA" id="ARBA00023125"/>
    </source>
</evidence>
<feature type="domain" description="HTH tetR-type" evidence="5">
    <location>
        <begin position="5"/>
        <end position="65"/>
    </location>
</feature>
<reference evidence="6" key="1">
    <citation type="journal article" date="2019" name="PLoS Negl. Trop. Dis.">
        <title>Revisiting the worldwide diversity of Leptospira species in the environment.</title>
        <authorList>
            <person name="Vincent A.T."/>
            <person name="Schiettekatte O."/>
            <person name="Bourhy P."/>
            <person name="Veyrier F.J."/>
            <person name="Picardeau M."/>
        </authorList>
    </citation>
    <scope>NUCLEOTIDE SEQUENCE [LARGE SCALE GENOMIC DNA]</scope>
    <source>
        <strain evidence="6">201702692</strain>
    </source>
</reference>
<dbReference type="GO" id="GO:0003700">
    <property type="term" value="F:DNA-binding transcription factor activity"/>
    <property type="evidence" value="ECO:0007669"/>
    <property type="project" value="TreeGrafter"/>
</dbReference>
<dbReference type="PRINTS" id="PR00455">
    <property type="entry name" value="HTHTETR"/>
</dbReference>
<dbReference type="InterPro" id="IPR050109">
    <property type="entry name" value="HTH-type_TetR-like_transc_reg"/>
</dbReference>
<evidence type="ECO:0000256" key="3">
    <source>
        <dbReference type="ARBA" id="ARBA00023163"/>
    </source>
</evidence>
<organism evidence="6 7">
    <name type="scientific">Leptospira perdikensis</name>
    <dbReference type="NCBI Taxonomy" id="2484948"/>
    <lineage>
        <taxon>Bacteria</taxon>
        <taxon>Pseudomonadati</taxon>
        <taxon>Spirochaetota</taxon>
        <taxon>Spirochaetia</taxon>
        <taxon>Leptospirales</taxon>
        <taxon>Leptospiraceae</taxon>
        <taxon>Leptospira</taxon>
    </lineage>
</organism>
<evidence type="ECO:0000259" key="5">
    <source>
        <dbReference type="PROSITE" id="PS50977"/>
    </source>
</evidence>
<dbReference type="Proteomes" id="UP000298125">
    <property type="component" value="Unassembled WGS sequence"/>
</dbReference>
<proteinExistence type="predicted"/>
<dbReference type="Pfam" id="PF00440">
    <property type="entry name" value="TetR_N"/>
    <property type="match status" value="1"/>
</dbReference>
<dbReference type="PANTHER" id="PTHR30055:SF146">
    <property type="entry name" value="HTH-TYPE TRANSCRIPTIONAL DUAL REGULATOR CECR"/>
    <property type="match status" value="1"/>
</dbReference>
<dbReference type="SUPFAM" id="SSF46689">
    <property type="entry name" value="Homeodomain-like"/>
    <property type="match status" value="1"/>
</dbReference>
<evidence type="ECO:0000313" key="6">
    <source>
        <dbReference type="EMBL" id="TGL40367.1"/>
    </source>
</evidence>
<sequence length="206" mass="23488">MSQYEEKHQFILSAGTQVFLKKGYLGTNMEEIATEAAVSKQTVYKHFASKEVLFTEIITNLTSRKTADSYQSLKPTSEVRDIKKFLVGYAIGELSVLLTPEVIRLRRLVIGEADRFPELAASFYKNGPQVAFTKLAELFHHFCKQGLLQMVDKKKAAEDFNWLILSAYLNQAMFLGDSSLPNQKEIRKHAVHSVSLFLKFYGKNRK</sequence>
<dbReference type="InterPro" id="IPR001647">
    <property type="entry name" value="HTH_TetR"/>
</dbReference>
<dbReference type="OrthoDB" id="9814200at2"/>
<gene>
    <name evidence="6" type="ORF">EHQ49_09945</name>
</gene>
<dbReference type="InterPro" id="IPR039536">
    <property type="entry name" value="TetR_C_Proteobacteria"/>
</dbReference>
<dbReference type="AlphaFoldDB" id="A0A4R9JGC4"/>
<accession>A0A4R9JGC4</accession>
<dbReference type="Gene3D" id="1.10.357.10">
    <property type="entry name" value="Tetracycline Repressor, domain 2"/>
    <property type="match status" value="1"/>
</dbReference>
<protein>
    <submittedName>
        <fullName evidence="6">TetR/AcrR family transcriptional regulator</fullName>
    </submittedName>
</protein>
<keyword evidence="1" id="KW-0805">Transcription regulation</keyword>
<dbReference type="EMBL" id="RQGA01000010">
    <property type="protein sequence ID" value="TGL40367.1"/>
    <property type="molecule type" value="Genomic_DNA"/>
</dbReference>
<dbReference type="Pfam" id="PF14246">
    <property type="entry name" value="TetR_C_7"/>
    <property type="match status" value="1"/>
</dbReference>
<evidence type="ECO:0000256" key="1">
    <source>
        <dbReference type="ARBA" id="ARBA00023015"/>
    </source>
</evidence>
<dbReference type="PANTHER" id="PTHR30055">
    <property type="entry name" value="HTH-TYPE TRANSCRIPTIONAL REGULATOR RUTR"/>
    <property type="match status" value="1"/>
</dbReference>
<keyword evidence="2 4" id="KW-0238">DNA-binding</keyword>
<name>A0A4R9JGC4_9LEPT</name>
<dbReference type="InterPro" id="IPR009057">
    <property type="entry name" value="Homeodomain-like_sf"/>
</dbReference>
<keyword evidence="3" id="KW-0804">Transcription</keyword>
<dbReference type="GO" id="GO:0000976">
    <property type="term" value="F:transcription cis-regulatory region binding"/>
    <property type="evidence" value="ECO:0007669"/>
    <property type="project" value="TreeGrafter"/>
</dbReference>
<dbReference type="PROSITE" id="PS50977">
    <property type="entry name" value="HTH_TETR_2"/>
    <property type="match status" value="1"/>
</dbReference>
<dbReference type="RefSeq" id="WP_135578936.1">
    <property type="nucleotide sequence ID" value="NZ_RQGA01000010.1"/>
</dbReference>
<keyword evidence="7" id="KW-1185">Reference proteome</keyword>
<evidence type="ECO:0000313" key="7">
    <source>
        <dbReference type="Proteomes" id="UP000298125"/>
    </source>
</evidence>
<dbReference type="FunFam" id="1.10.10.60:FF:000141">
    <property type="entry name" value="TetR family transcriptional regulator"/>
    <property type="match status" value="1"/>
</dbReference>